<dbReference type="NCBIfam" id="TIGR01549">
    <property type="entry name" value="HAD-SF-IA-v1"/>
    <property type="match status" value="1"/>
</dbReference>
<name>A0A0N7HYY8_9FLAO</name>
<dbReference type="Proteomes" id="UP000057981">
    <property type="component" value="Chromosome"/>
</dbReference>
<sequence length="205" mass="23935">MTKIDTFIFDLGGVLIDWNPEYVFLDAFNGDRKKMQWFFDNICTSDWNENQDAGYPLAQGTLDLIKKFPEHKTYIEKFYGEWENMLGGSIEGTVKILNKLVNSNQYKIVALTNWSNETFPIAQKHFEFLKWFEGIVVSGDEKTRKPFKDIYDITLNRFSIKPENAIFIDDNIRNIEAANNLGINGVHFKTPELLIQQLKTYHIHL</sequence>
<dbReference type="AlphaFoldDB" id="A0A0N7HYY8"/>
<dbReference type="KEGG" id="ahz:APS56_16160"/>
<dbReference type="InterPro" id="IPR023214">
    <property type="entry name" value="HAD_sf"/>
</dbReference>
<dbReference type="SFLD" id="SFLDS00003">
    <property type="entry name" value="Haloacid_Dehalogenase"/>
    <property type="match status" value="1"/>
</dbReference>
<dbReference type="InterPro" id="IPR036412">
    <property type="entry name" value="HAD-like_sf"/>
</dbReference>
<dbReference type="SUPFAM" id="SSF56784">
    <property type="entry name" value="HAD-like"/>
    <property type="match status" value="1"/>
</dbReference>
<dbReference type="InterPro" id="IPR006439">
    <property type="entry name" value="HAD-SF_hydro_IA"/>
</dbReference>
<dbReference type="EMBL" id="CP012898">
    <property type="protein sequence ID" value="ALJ06574.1"/>
    <property type="molecule type" value="Genomic_DNA"/>
</dbReference>
<dbReference type="Gene3D" id="3.40.50.1000">
    <property type="entry name" value="HAD superfamily/HAD-like"/>
    <property type="match status" value="1"/>
</dbReference>
<dbReference type="NCBIfam" id="TIGR01509">
    <property type="entry name" value="HAD-SF-IA-v3"/>
    <property type="match status" value="1"/>
</dbReference>
<dbReference type="STRING" id="1736674.APS56_16160"/>
<keyword evidence="2" id="KW-1185">Reference proteome</keyword>
<proteinExistence type="predicted"/>
<keyword evidence="1" id="KW-0378">Hydrolase</keyword>
<dbReference type="InterPro" id="IPR023198">
    <property type="entry name" value="PGP-like_dom2"/>
</dbReference>
<accession>A0A0N7HYY8</accession>
<gene>
    <name evidence="1" type="ORF">APS56_16160</name>
</gene>
<dbReference type="Pfam" id="PF13419">
    <property type="entry name" value="HAD_2"/>
    <property type="match status" value="1"/>
</dbReference>
<evidence type="ECO:0000313" key="1">
    <source>
        <dbReference type="EMBL" id="ALJ06574.1"/>
    </source>
</evidence>
<dbReference type="InterPro" id="IPR041492">
    <property type="entry name" value="HAD_2"/>
</dbReference>
<dbReference type="RefSeq" id="WP_054730791.1">
    <property type="nucleotide sequence ID" value="NZ_CP012898.1"/>
</dbReference>
<dbReference type="PRINTS" id="PR00413">
    <property type="entry name" value="HADHALOGNASE"/>
</dbReference>
<evidence type="ECO:0000313" key="2">
    <source>
        <dbReference type="Proteomes" id="UP000057981"/>
    </source>
</evidence>
<dbReference type="PANTHER" id="PTHR43611">
    <property type="entry name" value="ALPHA-D-GLUCOSE 1-PHOSPHATE PHOSPHATASE"/>
    <property type="match status" value="1"/>
</dbReference>
<reference evidence="1 2" key="1">
    <citation type="submission" date="2015-10" db="EMBL/GenBank/DDBJ databases">
        <authorList>
            <person name="Gilbert D.G."/>
        </authorList>
    </citation>
    <scope>NUCLEOTIDE SEQUENCE [LARGE SCALE GENOMIC DNA]</scope>
    <source>
        <strain evidence="2">HZ-22</strain>
    </source>
</reference>
<organism evidence="1 2">
    <name type="scientific">Pseudalgibacter alginicilyticus</name>
    <dbReference type="NCBI Taxonomy" id="1736674"/>
    <lineage>
        <taxon>Bacteria</taxon>
        <taxon>Pseudomonadati</taxon>
        <taxon>Bacteroidota</taxon>
        <taxon>Flavobacteriia</taxon>
        <taxon>Flavobacteriales</taxon>
        <taxon>Flavobacteriaceae</taxon>
        <taxon>Pseudalgibacter</taxon>
    </lineage>
</organism>
<dbReference type="OrthoDB" id="9797415at2"/>
<protein>
    <submittedName>
        <fullName evidence="1">HAD family hydrolase</fullName>
    </submittedName>
</protein>
<dbReference type="CDD" id="cd02603">
    <property type="entry name" value="HAD_sEH-N_like"/>
    <property type="match status" value="1"/>
</dbReference>
<dbReference type="GO" id="GO:0016787">
    <property type="term" value="F:hydrolase activity"/>
    <property type="evidence" value="ECO:0007669"/>
    <property type="project" value="UniProtKB-KW"/>
</dbReference>
<dbReference type="SFLD" id="SFLDG01129">
    <property type="entry name" value="C1.5:_HAD__Beta-PGM__Phosphata"/>
    <property type="match status" value="1"/>
</dbReference>
<dbReference type="Gene3D" id="1.10.150.240">
    <property type="entry name" value="Putative phosphatase, domain 2"/>
    <property type="match status" value="1"/>
</dbReference>
<dbReference type="PANTHER" id="PTHR43611:SF3">
    <property type="entry name" value="FLAVIN MONONUCLEOTIDE HYDROLASE 1, CHLOROPLATIC"/>
    <property type="match status" value="1"/>
</dbReference>